<name>A0A834I4X3_RHYFE</name>
<evidence type="ECO:0000313" key="3">
    <source>
        <dbReference type="Proteomes" id="UP000625711"/>
    </source>
</evidence>
<proteinExistence type="predicted"/>
<dbReference type="AlphaFoldDB" id="A0A834I4X3"/>
<feature type="compositionally biased region" description="Low complexity" evidence="1">
    <location>
        <begin position="43"/>
        <end position="56"/>
    </location>
</feature>
<protein>
    <submittedName>
        <fullName evidence="2">Uncharacterized protein</fullName>
    </submittedName>
</protein>
<reference evidence="2" key="1">
    <citation type="submission" date="2020-08" db="EMBL/GenBank/DDBJ databases">
        <title>Genome sequencing and assembly of the red palm weevil Rhynchophorus ferrugineus.</title>
        <authorList>
            <person name="Dias G.B."/>
            <person name="Bergman C.M."/>
            <person name="Manee M."/>
        </authorList>
    </citation>
    <scope>NUCLEOTIDE SEQUENCE</scope>
    <source>
        <strain evidence="2">AA-2017</strain>
        <tissue evidence="2">Whole larva</tissue>
    </source>
</reference>
<gene>
    <name evidence="2" type="ORF">GWI33_014509</name>
</gene>
<sequence length="103" mass="11720">MPGISLGVRETPITWNERQLFQPNIDHLMINGNKKVQEAFFHPPSQSDPSSSIASPENNPENRPCDFKMKINTHPPTYPIDRGKIDPASENWQRNYPPSPPKT</sequence>
<dbReference type="EMBL" id="JAACXV010013712">
    <property type="protein sequence ID" value="KAF7272736.1"/>
    <property type="molecule type" value="Genomic_DNA"/>
</dbReference>
<accession>A0A834I4X3</accession>
<comment type="caution">
    <text evidence="2">The sequence shown here is derived from an EMBL/GenBank/DDBJ whole genome shotgun (WGS) entry which is preliminary data.</text>
</comment>
<keyword evidence="3" id="KW-1185">Reference proteome</keyword>
<dbReference type="Proteomes" id="UP000625711">
    <property type="component" value="Unassembled WGS sequence"/>
</dbReference>
<organism evidence="2 3">
    <name type="scientific">Rhynchophorus ferrugineus</name>
    <name type="common">Red palm weevil</name>
    <name type="synonym">Curculio ferrugineus</name>
    <dbReference type="NCBI Taxonomy" id="354439"/>
    <lineage>
        <taxon>Eukaryota</taxon>
        <taxon>Metazoa</taxon>
        <taxon>Ecdysozoa</taxon>
        <taxon>Arthropoda</taxon>
        <taxon>Hexapoda</taxon>
        <taxon>Insecta</taxon>
        <taxon>Pterygota</taxon>
        <taxon>Neoptera</taxon>
        <taxon>Endopterygota</taxon>
        <taxon>Coleoptera</taxon>
        <taxon>Polyphaga</taxon>
        <taxon>Cucujiformia</taxon>
        <taxon>Curculionidae</taxon>
        <taxon>Dryophthorinae</taxon>
        <taxon>Rhynchophorus</taxon>
    </lineage>
</organism>
<feature type="region of interest" description="Disordered" evidence="1">
    <location>
        <begin position="40"/>
        <end position="103"/>
    </location>
</feature>
<evidence type="ECO:0000256" key="1">
    <source>
        <dbReference type="SAM" id="MobiDB-lite"/>
    </source>
</evidence>
<evidence type="ECO:0000313" key="2">
    <source>
        <dbReference type="EMBL" id="KAF7272736.1"/>
    </source>
</evidence>